<evidence type="ECO:0000313" key="3">
    <source>
        <dbReference type="Proteomes" id="UP001556367"/>
    </source>
</evidence>
<sequence length="567" mass="60579">MNVLFVSRKPLIDKATLASGSAMKDLQRQPAKEFRTINEEGFKLCTRQFMKFVMLADNPTSASTSSALQPLAEAGPDAVHPSPAASASSPDPTCTADDDSVAGPGVEPAPLKIKRKRRAQPSQPGASAAPQTQDGAHQAAVDIACTALADAGIEVGDALLAAVAKLGPAAMATRISVLAKMSRYELQREDNIAQNAVLLAQLGIPDVVQALSKSTKQPAPQRDEVLPDENDYMPDDDSRKDDEPSVVPTRRSSRFSGKGSSTAQAQLPDNDASAAADEQPSGDGHELGSSATAQVPAARDNQGDIPVNQTGDPVAGTHEPEAADQGSGVNDALNASPAPLSPAAPAASSAAVQRSKAKSTRSKAKGRQSKQKDSPKDFWFVRAWAAFKSVDMKFYGPRWKTLIGVWKVVEGNNGFQAEGPMLPAAHHPSQVNTWIKSARPFHRLFPVPDPIQFSSTWWLWWTAINPDWRVRDGDRLVVGGTGAWEDSLPLGQNGVLSVIVALWYWRKATPTASPAVQSWCDAVDDVAWALRQAYGVTNDELAAQVQELEESDSEPPQKRQQLFPGLA</sequence>
<keyword evidence="3" id="KW-1185">Reference proteome</keyword>
<dbReference type="Proteomes" id="UP001556367">
    <property type="component" value="Unassembled WGS sequence"/>
</dbReference>
<proteinExistence type="predicted"/>
<feature type="region of interest" description="Disordered" evidence="1">
    <location>
        <begin position="212"/>
        <end position="372"/>
    </location>
</feature>
<comment type="caution">
    <text evidence="2">The sequence shown here is derived from an EMBL/GenBank/DDBJ whole genome shotgun (WGS) entry which is preliminary data.</text>
</comment>
<organism evidence="2 3">
    <name type="scientific">Hohenbuehelia grisea</name>
    <dbReference type="NCBI Taxonomy" id="104357"/>
    <lineage>
        <taxon>Eukaryota</taxon>
        <taxon>Fungi</taxon>
        <taxon>Dikarya</taxon>
        <taxon>Basidiomycota</taxon>
        <taxon>Agaricomycotina</taxon>
        <taxon>Agaricomycetes</taxon>
        <taxon>Agaricomycetidae</taxon>
        <taxon>Agaricales</taxon>
        <taxon>Pleurotineae</taxon>
        <taxon>Pleurotaceae</taxon>
        <taxon>Hohenbuehelia</taxon>
    </lineage>
</organism>
<evidence type="ECO:0000313" key="2">
    <source>
        <dbReference type="EMBL" id="KAL0945683.1"/>
    </source>
</evidence>
<feature type="region of interest" description="Disordered" evidence="1">
    <location>
        <begin position="72"/>
        <end position="134"/>
    </location>
</feature>
<feature type="compositionally biased region" description="Low complexity" evidence="1">
    <location>
        <begin position="76"/>
        <end position="92"/>
    </location>
</feature>
<dbReference type="EMBL" id="JASNQZ010000017">
    <property type="protein sequence ID" value="KAL0945683.1"/>
    <property type="molecule type" value="Genomic_DNA"/>
</dbReference>
<accession>A0ABR3IQW4</accession>
<feature type="region of interest" description="Disordered" evidence="1">
    <location>
        <begin position="546"/>
        <end position="567"/>
    </location>
</feature>
<feature type="compositionally biased region" description="Acidic residues" evidence="1">
    <location>
        <begin position="226"/>
        <end position="235"/>
    </location>
</feature>
<feature type="compositionally biased region" description="Low complexity" evidence="1">
    <location>
        <begin position="120"/>
        <end position="133"/>
    </location>
</feature>
<feature type="compositionally biased region" description="Basic residues" evidence="1">
    <location>
        <begin position="355"/>
        <end position="369"/>
    </location>
</feature>
<gene>
    <name evidence="2" type="ORF">HGRIS_014834</name>
</gene>
<reference evidence="3" key="1">
    <citation type="submission" date="2024-06" db="EMBL/GenBank/DDBJ databases">
        <title>Multi-omics analyses provide insights into the biosynthesis of the anticancer antibiotic pleurotin in Hohenbuehelia grisea.</title>
        <authorList>
            <person name="Weaver J.A."/>
            <person name="Alberti F."/>
        </authorList>
    </citation>
    <scope>NUCLEOTIDE SEQUENCE [LARGE SCALE GENOMIC DNA]</scope>
    <source>
        <strain evidence="3">T-177</strain>
    </source>
</reference>
<name>A0ABR3IQW4_9AGAR</name>
<protein>
    <submittedName>
        <fullName evidence="2">Uncharacterized protein</fullName>
    </submittedName>
</protein>
<feature type="compositionally biased region" description="Low complexity" evidence="1">
    <location>
        <begin position="332"/>
        <end position="351"/>
    </location>
</feature>
<evidence type="ECO:0000256" key="1">
    <source>
        <dbReference type="SAM" id="MobiDB-lite"/>
    </source>
</evidence>